<evidence type="ECO:0000259" key="1">
    <source>
        <dbReference type="PROSITE" id="PS50853"/>
    </source>
</evidence>
<feature type="domain" description="Fibronectin type-III" evidence="1">
    <location>
        <begin position="173"/>
        <end position="276"/>
    </location>
</feature>
<gene>
    <name evidence="2" type="ORF">J8C05_00810</name>
</gene>
<protein>
    <submittedName>
        <fullName evidence="2">Fibronectin type III domain-containing protein</fullName>
    </submittedName>
</protein>
<dbReference type="EMBL" id="CP072642">
    <property type="protein sequence ID" value="QUV94035.1"/>
    <property type="molecule type" value="Genomic_DNA"/>
</dbReference>
<organism evidence="2 3">
    <name type="scientific">Chloracidobacterium sp. N</name>
    <dbReference type="NCBI Taxonomy" id="2821540"/>
    <lineage>
        <taxon>Bacteria</taxon>
        <taxon>Pseudomonadati</taxon>
        <taxon>Acidobacteriota</taxon>
        <taxon>Terriglobia</taxon>
        <taxon>Terriglobales</taxon>
        <taxon>Acidobacteriaceae</taxon>
        <taxon>Chloracidobacterium</taxon>
        <taxon>Chloracidobacterium aggregatum</taxon>
    </lineage>
</organism>
<proteinExistence type="predicted"/>
<dbReference type="InterPro" id="IPR003961">
    <property type="entry name" value="FN3_dom"/>
</dbReference>
<keyword evidence="3" id="KW-1185">Reference proteome</keyword>
<sequence length="369" mass="40314">MKTSASTSSDGEPQPHLGWRQTARLWLAWGGLLLALGSAGCAKVGPPVPPPRFTLAAAGEPTATQYGEQIVVRFVAADRAARADILRRIEPRNAPLALPEDRFVQDARLIGSLTGQELSSGAGPAYVDAFDPQDTSWKDKRIRYAIRLVDARGRPSPLSGYVMVYPALSVAQPPRDVQATVTQEAIRLQWQPPEQNLDASPATEVRFNVYRRAAGSAVESRRNGAPLPTPQFAETDFTFGEEYEYVVRAVSYVQGAPVESRPSPALRVRPVDTFPPAAPTNVTGASAAGIVNLFFPSSPEKDLRGYIIYRRERGTNDPPTRLTPTPIQRTTFQDLTGVRGRVYLYFVTAVDVFGNESERSQPVEVEVVP</sequence>
<dbReference type="InterPro" id="IPR013783">
    <property type="entry name" value="Ig-like_fold"/>
</dbReference>
<dbReference type="Proteomes" id="UP000677668">
    <property type="component" value="Chromosome 1"/>
</dbReference>
<dbReference type="Gene3D" id="2.60.40.10">
    <property type="entry name" value="Immunoglobulins"/>
    <property type="match status" value="2"/>
</dbReference>
<feature type="domain" description="Fibronectin type-III" evidence="1">
    <location>
        <begin position="278"/>
        <end position="369"/>
    </location>
</feature>
<dbReference type="CDD" id="cd00063">
    <property type="entry name" value="FN3"/>
    <property type="match status" value="1"/>
</dbReference>
<accession>A0ABX8B2T5</accession>
<dbReference type="RefSeq" id="WP_211422360.1">
    <property type="nucleotide sequence ID" value="NZ_CP072642.1"/>
</dbReference>
<name>A0ABX8B2T5_9BACT</name>
<evidence type="ECO:0000313" key="3">
    <source>
        <dbReference type="Proteomes" id="UP000677668"/>
    </source>
</evidence>
<dbReference type="SUPFAM" id="SSF49265">
    <property type="entry name" value="Fibronectin type III"/>
    <property type="match status" value="1"/>
</dbReference>
<dbReference type="PROSITE" id="PS50853">
    <property type="entry name" value="FN3"/>
    <property type="match status" value="2"/>
</dbReference>
<evidence type="ECO:0000313" key="2">
    <source>
        <dbReference type="EMBL" id="QUV94035.1"/>
    </source>
</evidence>
<reference evidence="2 3" key="1">
    <citation type="submission" date="2021-03" db="EMBL/GenBank/DDBJ databases">
        <title>Genomic and phenotypic characterization of Chloracidobacterium isolates provides evidence for multiple species.</title>
        <authorList>
            <person name="Saini M.K."/>
            <person name="Costas A.M.G."/>
            <person name="Tank M."/>
            <person name="Bryant D.A."/>
        </authorList>
    </citation>
    <scope>NUCLEOTIDE SEQUENCE [LARGE SCALE GENOMIC DNA]</scope>
    <source>
        <strain evidence="2 3">N</strain>
    </source>
</reference>
<dbReference type="InterPro" id="IPR036116">
    <property type="entry name" value="FN3_sf"/>
</dbReference>